<evidence type="ECO:0000313" key="4">
    <source>
        <dbReference type="EMBL" id="EAU34647.1"/>
    </source>
</evidence>
<dbReference type="InterPro" id="IPR039903">
    <property type="entry name" value="Zswim2"/>
</dbReference>
<dbReference type="PANTHER" id="PTHR21540:SF0">
    <property type="entry name" value="PHD FAMILY PROTEIN"/>
    <property type="match status" value="1"/>
</dbReference>
<dbReference type="GO" id="GO:0061630">
    <property type="term" value="F:ubiquitin protein ligase activity"/>
    <property type="evidence" value="ECO:0007669"/>
    <property type="project" value="InterPro"/>
</dbReference>
<dbReference type="Gene3D" id="3.30.40.10">
    <property type="entry name" value="Zinc/RING finger domain, C3HC4 (zinc finger)"/>
    <property type="match status" value="1"/>
</dbReference>
<feature type="compositionally biased region" description="Basic and acidic residues" evidence="2">
    <location>
        <begin position="80"/>
        <end position="91"/>
    </location>
</feature>
<dbReference type="PROSITE" id="PS50966">
    <property type="entry name" value="ZF_SWIM"/>
    <property type="match status" value="1"/>
</dbReference>
<reference evidence="5" key="1">
    <citation type="submission" date="2005-09" db="EMBL/GenBank/DDBJ databases">
        <title>Annotation of the Aspergillus terreus NIH2624 genome.</title>
        <authorList>
            <person name="Birren B.W."/>
            <person name="Lander E.S."/>
            <person name="Galagan J.E."/>
            <person name="Nusbaum C."/>
            <person name="Devon K."/>
            <person name="Henn M."/>
            <person name="Ma L.-J."/>
            <person name="Jaffe D.B."/>
            <person name="Butler J."/>
            <person name="Alvarez P."/>
            <person name="Gnerre S."/>
            <person name="Grabherr M."/>
            <person name="Kleber M."/>
            <person name="Mauceli E.W."/>
            <person name="Brockman W."/>
            <person name="Rounsley S."/>
            <person name="Young S.K."/>
            <person name="LaButti K."/>
            <person name="Pushparaj V."/>
            <person name="DeCaprio D."/>
            <person name="Crawford M."/>
            <person name="Koehrsen M."/>
            <person name="Engels R."/>
            <person name="Montgomery P."/>
            <person name="Pearson M."/>
            <person name="Howarth C."/>
            <person name="Larson L."/>
            <person name="Luoma S."/>
            <person name="White J."/>
            <person name="Alvarado L."/>
            <person name="Kodira C.D."/>
            <person name="Zeng Q."/>
            <person name="Oleary S."/>
            <person name="Yandava C."/>
            <person name="Denning D.W."/>
            <person name="Nierman W.C."/>
            <person name="Milne T."/>
            <person name="Madden K."/>
        </authorList>
    </citation>
    <scope>NUCLEOTIDE SEQUENCE [LARGE SCALE GENOMIC DNA]</scope>
    <source>
        <strain evidence="5">NIH 2624 / FGSC A1156</strain>
    </source>
</reference>
<proteinExistence type="predicted"/>
<dbReference type="OrthoDB" id="2122982at2759"/>
<dbReference type="PANTHER" id="PTHR21540">
    <property type="entry name" value="RING FINGER AND SWIM DOMAIN-CONTAINING PROTEIN 2"/>
    <property type="match status" value="1"/>
</dbReference>
<feature type="domain" description="SWIM-type" evidence="3">
    <location>
        <begin position="142"/>
        <end position="174"/>
    </location>
</feature>
<sequence length="304" mass="34684">MPRPQPRSLRAASTASKRKHEDDDRNPSTPPKRARRKSTTQPNVPLSSAEVVNLTGSSPVATPVKKNSRVSQDENENDDEYWRNATPERRERRFRARPPRSYLERLQRARTQRMYVVGHTVTDVEGVPKMEFDIVGTTGNIYKTTIGKVPFCNCPDGRKGNQCKHICYVPTGSPVQRKLPQQTRPDWLPTELTAIQELRDILEHSSLTREGQPQADDNQGKRRPIEGDCPICFMEFEPEKEEIVWCRAACGNNIHKTCFQQWAFTQRAQGVRCVLWYDPVSPRMEINTDVMILAARLGSRTAAT</sequence>
<keyword evidence="1" id="KW-0863">Zinc-finger</keyword>
<dbReference type="GeneID" id="4320619"/>
<gene>
    <name evidence="4" type="ORF">ATEG_05578</name>
</gene>
<dbReference type="AlphaFoldDB" id="Q0CL56"/>
<feature type="region of interest" description="Disordered" evidence="2">
    <location>
        <begin position="1"/>
        <end position="95"/>
    </location>
</feature>
<dbReference type="VEuPathDB" id="FungiDB:ATEG_05578"/>
<dbReference type="InterPro" id="IPR007527">
    <property type="entry name" value="Znf_SWIM"/>
</dbReference>
<keyword evidence="1" id="KW-0479">Metal-binding</keyword>
<evidence type="ECO:0000313" key="5">
    <source>
        <dbReference type="Proteomes" id="UP000007963"/>
    </source>
</evidence>
<dbReference type="OMA" id="ASENTVW"/>
<evidence type="ECO:0000256" key="2">
    <source>
        <dbReference type="SAM" id="MobiDB-lite"/>
    </source>
</evidence>
<evidence type="ECO:0000259" key="3">
    <source>
        <dbReference type="PROSITE" id="PS50966"/>
    </source>
</evidence>
<keyword evidence="1" id="KW-0862">Zinc</keyword>
<dbReference type="SUPFAM" id="SSF57850">
    <property type="entry name" value="RING/U-box"/>
    <property type="match status" value="1"/>
</dbReference>
<dbReference type="EMBL" id="CH476600">
    <property type="protein sequence ID" value="EAU34647.1"/>
    <property type="molecule type" value="Genomic_DNA"/>
</dbReference>
<protein>
    <recommendedName>
        <fullName evidence="3">SWIM-type domain-containing protein</fullName>
    </recommendedName>
</protein>
<dbReference type="HOGENOM" id="CLU_037984_2_0_1"/>
<dbReference type="GO" id="GO:0008270">
    <property type="term" value="F:zinc ion binding"/>
    <property type="evidence" value="ECO:0007669"/>
    <property type="project" value="UniProtKB-KW"/>
</dbReference>
<dbReference type="STRING" id="341663.Q0CL56"/>
<name>Q0CL56_ASPTN</name>
<dbReference type="InterPro" id="IPR013083">
    <property type="entry name" value="Znf_RING/FYVE/PHD"/>
</dbReference>
<evidence type="ECO:0000256" key="1">
    <source>
        <dbReference type="PROSITE-ProRule" id="PRU00325"/>
    </source>
</evidence>
<organism evidence="4 5">
    <name type="scientific">Aspergillus terreus (strain NIH 2624 / FGSC A1156)</name>
    <dbReference type="NCBI Taxonomy" id="341663"/>
    <lineage>
        <taxon>Eukaryota</taxon>
        <taxon>Fungi</taxon>
        <taxon>Dikarya</taxon>
        <taxon>Ascomycota</taxon>
        <taxon>Pezizomycotina</taxon>
        <taxon>Eurotiomycetes</taxon>
        <taxon>Eurotiomycetidae</taxon>
        <taxon>Eurotiales</taxon>
        <taxon>Aspergillaceae</taxon>
        <taxon>Aspergillus</taxon>
        <taxon>Aspergillus subgen. Circumdati</taxon>
    </lineage>
</organism>
<dbReference type="eggNOG" id="ENOG502RZA9">
    <property type="taxonomic scope" value="Eukaryota"/>
</dbReference>
<dbReference type="RefSeq" id="XP_001214756.1">
    <property type="nucleotide sequence ID" value="XM_001214756.1"/>
</dbReference>
<accession>Q0CL56</accession>
<dbReference type="Proteomes" id="UP000007963">
    <property type="component" value="Unassembled WGS sequence"/>
</dbReference>